<feature type="compositionally biased region" description="Low complexity" evidence="12">
    <location>
        <begin position="269"/>
        <end position="283"/>
    </location>
</feature>
<evidence type="ECO:0000256" key="13">
    <source>
        <dbReference type="SAM" id="Phobius"/>
    </source>
</evidence>
<keyword evidence="16" id="KW-1185">Reference proteome</keyword>
<evidence type="ECO:0000256" key="8">
    <source>
        <dbReference type="ARBA" id="ARBA00048336"/>
    </source>
</evidence>
<evidence type="ECO:0000259" key="14">
    <source>
        <dbReference type="PROSITE" id="PS51746"/>
    </source>
</evidence>
<evidence type="ECO:0000256" key="10">
    <source>
        <dbReference type="ARBA" id="ARBA00077741"/>
    </source>
</evidence>
<feature type="region of interest" description="Disordered" evidence="12">
    <location>
        <begin position="266"/>
        <end position="300"/>
    </location>
</feature>
<dbReference type="FunFam" id="3.60.40.10:FF:000002">
    <property type="entry name" value="Serine/threonine phosphatase stp"/>
    <property type="match status" value="1"/>
</dbReference>
<evidence type="ECO:0000256" key="4">
    <source>
        <dbReference type="ARBA" id="ARBA00022801"/>
    </source>
</evidence>
<dbReference type="InterPro" id="IPR036457">
    <property type="entry name" value="PPM-type-like_dom_sf"/>
</dbReference>
<evidence type="ECO:0000313" key="16">
    <source>
        <dbReference type="Proteomes" id="UP000186465"/>
    </source>
</evidence>
<evidence type="ECO:0000256" key="2">
    <source>
        <dbReference type="ARBA" id="ARBA00013081"/>
    </source>
</evidence>
<evidence type="ECO:0000256" key="1">
    <source>
        <dbReference type="ARBA" id="ARBA00001936"/>
    </source>
</evidence>
<dbReference type="GO" id="GO:0046872">
    <property type="term" value="F:metal ion binding"/>
    <property type="evidence" value="ECO:0007669"/>
    <property type="project" value="UniProtKB-KW"/>
</dbReference>
<dbReference type="SMART" id="SM00331">
    <property type="entry name" value="PP2C_SIG"/>
    <property type="match status" value="1"/>
</dbReference>
<dbReference type="PANTHER" id="PTHR47992">
    <property type="entry name" value="PROTEIN PHOSPHATASE"/>
    <property type="match status" value="1"/>
</dbReference>
<comment type="cofactor">
    <cofactor evidence="1">
        <name>Mn(2+)</name>
        <dbReference type="ChEBI" id="CHEBI:29035"/>
    </cofactor>
</comment>
<dbReference type="InterPro" id="IPR001932">
    <property type="entry name" value="PPM-type_phosphatase-like_dom"/>
</dbReference>
<keyword evidence="13" id="KW-0472">Membrane</keyword>
<evidence type="ECO:0000256" key="5">
    <source>
        <dbReference type="ARBA" id="ARBA00022912"/>
    </source>
</evidence>
<organism evidence="15 16">
    <name type="scientific">Boudabousia marimammalium</name>
    <dbReference type="NCBI Taxonomy" id="156892"/>
    <lineage>
        <taxon>Bacteria</taxon>
        <taxon>Bacillati</taxon>
        <taxon>Actinomycetota</taxon>
        <taxon>Actinomycetes</taxon>
        <taxon>Actinomycetales</taxon>
        <taxon>Actinomycetaceae</taxon>
        <taxon>Boudabousia</taxon>
    </lineage>
</organism>
<protein>
    <recommendedName>
        <fullName evidence="9">Serine/threonine protein phosphatase PstP</fullName>
        <ecNumber evidence="2">3.1.3.16</ecNumber>
    </recommendedName>
    <alternativeName>
        <fullName evidence="11">Mycobacterial Ser/Thr phosphatase</fullName>
    </alternativeName>
    <alternativeName>
        <fullName evidence="10">PP2C-family Ser/Thr phosphatase</fullName>
    </alternativeName>
</protein>
<dbReference type="GO" id="GO:0004722">
    <property type="term" value="F:protein serine/threonine phosphatase activity"/>
    <property type="evidence" value="ECO:0007669"/>
    <property type="project" value="UniProtKB-EC"/>
</dbReference>
<keyword evidence="5" id="KW-0904">Protein phosphatase</keyword>
<comment type="catalytic activity">
    <reaction evidence="8">
        <text>O-phospho-L-threonyl-[protein] + H2O = L-threonyl-[protein] + phosphate</text>
        <dbReference type="Rhea" id="RHEA:47004"/>
        <dbReference type="Rhea" id="RHEA-COMP:11060"/>
        <dbReference type="Rhea" id="RHEA-COMP:11605"/>
        <dbReference type="ChEBI" id="CHEBI:15377"/>
        <dbReference type="ChEBI" id="CHEBI:30013"/>
        <dbReference type="ChEBI" id="CHEBI:43474"/>
        <dbReference type="ChEBI" id="CHEBI:61977"/>
        <dbReference type="EC" id="3.1.3.16"/>
    </reaction>
</comment>
<keyword evidence="6" id="KW-0464">Manganese</keyword>
<dbReference type="RefSeq" id="WP_075360783.1">
    <property type="nucleotide sequence ID" value="NZ_MPDM01000001.1"/>
</dbReference>
<comment type="catalytic activity">
    <reaction evidence="7">
        <text>O-phospho-L-seryl-[protein] + H2O = L-seryl-[protein] + phosphate</text>
        <dbReference type="Rhea" id="RHEA:20629"/>
        <dbReference type="Rhea" id="RHEA-COMP:9863"/>
        <dbReference type="Rhea" id="RHEA-COMP:11604"/>
        <dbReference type="ChEBI" id="CHEBI:15377"/>
        <dbReference type="ChEBI" id="CHEBI:29999"/>
        <dbReference type="ChEBI" id="CHEBI:43474"/>
        <dbReference type="ChEBI" id="CHEBI:83421"/>
        <dbReference type="EC" id="3.1.3.16"/>
    </reaction>
</comment>
<evidence type="ECO:0000256" key="3">
    <source>
        <dbReference type="ARBA" id="ARBA00022723"/>
    </source>
</evidence>
<dbReference type="AlphaFoldDB" id="A0A1Q5PSX0"/>
<keyword evidence="4" id="KW-0378">Hydrolase</keyword>
<dbReference type="SUPFAM" id="SSF81606">
    <property type="entry name" value="PP2C-like"/>
    <property type="match status" value="1"/>
</dbReference>
<dbReference type="PROSITE" id="PS51746">
    <property type="entry name" value="PPM_2"/>
    <property type="match status" value="1"/>
</dbReference>
<keyword evidence="13" id="KW-1133">Transmembrane helix</keyword>
<dbReference type="InterPro" id="IPR015655">
    <property type="entry name" value="PP2C"/>
</dbReference>
<feature type="domain" description="PPM-type phosphatase" evidence="14">
    <location>
        <begin position="6"/>
        <end position="239"/>
    </location>
</feature>
<dbReference type="CDD" id="cd00143">
    <property type="entry name" value="PP2Cc"/>
    <property type="match status" value="1"/>
</dbReference>
<feature type="compositionally biased region" description="Low complexity" evidence="12">
    <location>
        <begin position="422"/>
        <end position="441"/>
    </location>
</feature>
<feature type="transmembrane region" description="Helical" evidence="13">
    <location>
        <begin position="309"/>
        <end position="330"/>
    </location>
</feature>
<evidence type="ECO:0000256" key="6">
    <source>
        <dbReference type="ARBA" id="ARBA00023211"/>
    </source>
</evidence>
<keyword evidence="13" id="KW-0812">Transmembrane</keyword>
<dbReference type="EMBL" id="MPDM01000001">
    <property type="protein sequence ID" value="OKL50545.1"/>
    <property type="molecule type" value="Genomic_DNA"/>
</dbReference>
<evidence type="ECO:0000256" key="12">
    <source>
        <dbReference type="SAM" id="MobiDB-lite"/>
    </source>
</evidence>
<keyword evidence="3" id="KW-0479">Metal-binding</keyword>
<accession>A0A1Q5PSX0</accession>
<dbReference type="Proteomes" id="UP000186465">
    <property type="component" value="Unassembled WGS sequence"/>
</dbReference>
<dbReference type="STRING" id="156892.BM477_00825"/>
<evidence type="ECO:0000256" key="7">
    <source>
        <dbReference type="ARBA" id="ARBA00047761"/>
    </source>
</evidence>
<evidence type="ECO:0000256" key="11">
    <source>
        <dbReference type="ARBA" id="ARBA00079123"/>
    </source>
</evidence>
<dbReference type="SMART" id="SM00332">
    <property type="entry name" value="PP2Cc"/>
    <property type="match status" value="1"/>
</dbReference>
<reference evidence="16" key="1">
    <citation type="submission" date="2016-11" db="EMBL/GenBank/DDBJ databases">
        <title>Actinomyces gypaetusis sp. nov. isolated from Gypaetus barbatus in Qinghai Tibet Plateau China.</title>
        <authorList>
            <person name="Meng X."/>
        </authorList>
    </citation>
    <scope>NUCLEOTIDE SEQUENCE [LARGE SCALE GENOMIC DNA]</scope>
    <source>
        <strain evidence="16">DSM 15383</strain>
    </source>
</reference>
<evidence type="ECO:0000313" key="15">
    <source>
        <dbReference type="EMBL" id="OKL50545.1"/>
    </source>
</evidence>
<evidence type="ECO:0000256" key="9">
    <source>
        <dbReference type="ARBA" id="ARBA00071184"/>
    </source>
</evidence>
<feature type="region of interest" description="Disordered" evidence="12">
    <location>
        <begin position="412"/>
        <end position="441"/>
    </location>
</feature>
<sequence length="441" mass="47810">MPIELRYAARSDVGLVRKQNQDSGYAGQHLLVLADGMGGPAGGDIASSVAVAHLSALDQDAFAAEELLPNLKQAIQAAHDELVARSQADTELEGLGTTCIAMLRSGRKLAMVHIGDSRAYVLNGGVLTQVTKDHSFVQYLVDTGQITEEQAEHHPQKSVILRVLGDSESDVVPDESLREAVPGDRWLLCSDGLHGVVSKETITEVLTTFKNLDECADKLVELALRGGGPDNVTVVVADVVSQVSDVPQNIPQIVGSAATDRLKKTTDETSSASRAAALTANSTQLEDPQGEEAKENHQPRKRRKLWRGLLAAVLVLAALTGAGVAAYQWVSSQYYAILDDESIVIYNGLPQQIGPWVLASEVEVRHDDRIADLLPATKNRLKEPVRRDSLQALDEYLDNLFETDFQQRLEAKMEEDRAKSFTPETLTTPESTPSAPAPKQE</sequence>
<name>A0A1Q5PSX0_9ACTO</name>
<comment type="caution">
    <text evidence="15">The sequence shown here is derived from an EMBL/GenBank/DDBJ whole genome shotgun (WGS) entry which is preliminary data.</text>
</comment>
<dbReference type="OrthoDB" id="9801841at2"/>
<dbReference type="NCBIfam" id="NF033484">
    <property type="entry name" value="Stp1_PP2C_phos"/>
    <property type="match status" value="1"/>
</dbReference>
<proteinExistence type="predicted"/>
<gene>
    <name evidence="15" type="ORF">BM477_00825</name>
</gene>
<dbReference type="Pfam" id="PF13672">
    <property type="entry name" value="PP2C_2"/>
    <property type="match status" value="1"/>
</dbReference>
<dbReference type="EC" id="3.1.3.16" evidence="2"/>
<dbReference type="Gene3D" id="3.60.40.10">
    <property type="entry name" value="PPM-type phosphatase domain"/>
    <property type="match status" value="1"/>
</dbReference>